<proteinExistence type="predicted"/>
<name>A0A1M6UVQ6_9ACTN</name>
<accession>A0A1M6UVQ6</accession>
<sequence>MRSVLPYTAYLRVYQPLASFAPDERRRWEEYARSPHRPRRAHALAAEQAEVLGRLLVTPPLAAPREESRNAYLRRVEGLLYVCPWETRLRSWRAFTEFAERTPPSLSEAFVPEREAERVEEGYREWRASGAHLRPGILSSNWAVPVPWFVPFSDGERRLVASAGPTRALVYLTRTATGLERLERTGAVMTEHIGRHAVSAATERLVDWLRSVAHPGSLLELDYGGLVHLFDDARLAGERSVAEVAGAVEALAAGDAERVVELRDRLLRRWRSLRALEHAN</sequence>
<dbReference type="AlphaFoldDB" id="A0A1M6UVQ6"/>
<evidence type="ECO:0000313" key="3">
    <source>
        <dbReference type="Proteomes" id="UP000184452"/>
    </source>
</evidence>
<evidence type="ECO:0000313" key="2">
    <source>
        <dbReference type="EMBL" id="SHK73213.1"/>
    </source>
</evidence>
<protein>
    <recommendedName>
        <fullName evidence="1">DUF8083 domain-containing protein</fullName>
    </recommendedName>
</protein>
<dbReference type="EMBL" id="FQZK01000030">
    <property type="protein sequence ID" value="SHK73213.1"/>
    <property type="molecule type" value="Genomic_DNA"/>
</dbReference>
<dbReference type="Proteomes" id="UP000184452">
    <property type="component" value="Unassembled WGS sequence"/>
</dbReference>
<evidence type="ECO:0000259" key="1">
    <source>
        <dbReference type="Pfam" id="PF26312"/>
    </source>
</evidence>
<reference evidence="2 3" key="1">
    <citation type="submission" date="2016-11" db="EMBL/GenBank/DDBJ databases">
        <authorList>
            <person name="Jaros S."/>
            <person name="Januszkiewicz K."/>
            <person name="Wedrychowicz H."/>
        </authorList>
    </citation>
    <scope>NUCLEOTIDE SEQUENCE [LARGE SCALE GENOMIC DNA]</scope>
    <source>
        <strain evidence="2 3">CGMCC 4.5723</strain>
    </source>
</reference>
<gene>
    <name evidence="2" type="ORF">SAMN05421803_13019</name>
</gene>
<organism evidence="2 3">
    <name type="scientific">Nocardiopsis flavescens</name>
    <dbReference type="NCBI Taxonomy" id="758803"/>
    <lineage>
        <taxon>Bacteria</taxon>
        <taxon>Bacillati</taxon>
        <taxon>Actinomycetota</taxon>
        <taxon>Actinomycetes</taxon>
        <taxon>Streptosporangiales</taxon>
        <taxon>Nocardiopsidaceae</taxon>
        <taxon>Nocardiopsis</taxon>
    </lineage>
</organism>
<keyword evidence="3" id="KW-1185">Reference proteome</keyword>
<dbReference type="InterPro" id="IPR058396">
    <property type="entry name" value="DUF8083"/>
</dbReference>
<dbReference type="Pfam" id="PF26312">
    <property type="entry name" value="DUF8083"/>
    <property type="match status" value="1"/>
</dbReference>
<feature type="domain" description="DUF8083" evidence="1">
    <location>
        <begin position="7"/>
        <end position="277"/>
    </location>
</feature>
<dbReference type="STRING" id="758803.SAMN05421803_13019"/>